<dbReference type="InterPro" id="IPR036259">
    <property type="entry name" value="MFS_trans_sf"/>
</dbReference>
<dbReference type="GO" id="GO:0016020">
    <property type="term" value="C:membrane"/>
    <property type="evidence" value="ECO:0007669"/>
    <property type="project" value="UniProtKB-SubCell"/>
</dbReference>
<dbReference type="PROSITE" id="PS50850">
    <property type="entry name" value="MFS"/>
    <property type="match status" value="1"/>
</dbReference>
<dbReference type="PANTHER" id="PTHR11662">
    <property type="entry name" value="SOLUTE CARRIER FAMILY 17"/>
    <property type="match status" value="1"/>
</dbReference>
<accession>A0A7R8ZAS0</accession>
<evidence type="ECO:0000259" key="8">
    <source>
        <dbReference type="PROSITE" id="PS50850"/>
    </source>
</evidence>
<dbReference type="Pfam" id="PF07690">
    <property type="entry name" value="MFS_1"/>
    <property type="match status" value="1"/>
</dbReference>
<dbReference type="Gene3D" id="1.20.1250.20">
    <property type="entry name" value="MFS general substrate transporter like domains"/>
    <property type="match status" value="2"/>
</dbReference>
<dbReference type="InterPro" id="IPR050382">
    <property type="entry name" value="MFS_Na/Anion_cotransporter"/>
</dbReference>
<name>A0A7R8ZAS0_TIMDO</name>
<evidence type="ECO:0000256" key="3">
    <source>
        <dbReference type="ARBA" id="ARBA00022692"/>
    </source>
</evidence>
<evidence type="ECO:0000256" key="4">
    <source>
        <dbReference type="ARBA" id="ARBA00022847"/>
    </source>
</evidence>
<feature type="transmembrane region" description="Helical" evidence="7">
    <location>
        <begin position="457"/>
        <end position="476"/>
    </location>
</feature>
<dbReference type="EMBL" id="OA566965">
    <property type="protein sequence ID" value="CAD7199690.1"/>
    <property type="molecule type" value="Genomic_DNA"/>
</dbReference>
<feature type="transmembrane region" description="Helical" evidence="7">
    <location>
        <begin position="297"/>
        <end position="319"/>
    </location>
</feature>
<feature type="transmembrane region" description="Helical" evidence="7">
    <location>
        <begin position="97"/>
        <end position="115"/>
    </location>
</feature>
<evidence type="ECO:0000256" key="6">
    <source>
        <dbReference type="ARBA" id="ARBA00023136"/>
    </source>
</evidence>
<sequence>MKAVELNTTSALANYATEAEVLKARYVFALMGFLGASILYFVRVNISVAIVAMVNHTALASERTTVETSSEDVCPGGETNATSAKSEDGEFKWDEELQGIILSGFFYGYAAGQLLGGQLAERFGGKIVYGLGTFIAAALTVVSPQCAWISDKLLFAVRLLEGLAEFLHKSLTCLPNTFQSVTYPALQFMISKWAPPQERSRFSIIFSGGYLGTITCFPISGLLCDWGVAGGWPMVFYVFGGLGVVWFIPWLFLVYDTPQQHPRISKEERDYIQTSIGTVPTKKALATPWKELLLSPGLWACAVMYMGIGWTFFTLLTGLPTYMKHVLHFNIKSNALLSTIPYITGGVFSVILGYLMDYIIAEGCVTKLTACKICNAITSIGPAVTLLLITVIGCNPVWIIVLLAINGLCMGTQYTGNSMNLIALAPNFAGTTYGLCNTFSSSVGILAPYQTRTQWNLVFYTSAAVSVITFIFYMALCTDEEQPWNNPHPDIVHPTEIRTSISPSSAVELNMTSALANYATEAGMQLGDVLTKPPLKLLAGYGLEDTQRFCKEDSHVTFISLGGNLWAVYKIRITGSKHTPLFLMTIQEGQDISRAPCASDRPTQYIHYQRSTRTASYYPFGLYALSINYANGLGIGKVELEEVNPHLRGGRVENHLGKPPLDHPTEIQTSISPSSVVELNTTSALANYATEADFFKVRYVFWCMGMLGMAILYALRGNLSIAIVAMVNHTAISQYSLSAEFTSSAREEPCDWVDEEMQDAEQLGDVLTKPPLKLLAGYGLAWKCRM</sequence>
<keyword evidence="6 7" id="KW-0472">Membrane</keyword>
<dbReference type="GO" id="GO:0015293">
    <property type="term" value="F:symporter activity"/>
    <property type="evidence" value="ECO:0007669"/>
    <property type="project" value="UniProtKB-KW"/>
</dbReference>
<keyword evidence="2" id="KW-0813">Transport</keyword>
<dbReference type="PANTHER" id="PTHR11662:SF399">
    <property type="entry name" value="FI19708P1-RELATED"/>
    <property type="match status" value="1"/>
</dbReference>
<keyword evidence="5 7" id="KW-1133">Transmembrane helix</keyword>
<dbReference type="InterPro" id="IPR011701">
    <property type="entry name" value="MFS"/>
</dbReference>
<dbReference type="GO" id="GO:0006820">
    <property type="term" value="P:monoatomic anion transport"/>
    <property type="evidence" value="ECO:0007669"/>
    <property type="project" value="TreeGrafter"/>
</dbReference>
<dbReference type="AlphaFoldDB" id="A0A7R8ZAS0"/>
<gene>
    <name evidence="9" type="ORF">TDIB3V08_LOCUS5936</name>
</gene>
<protein>
    <recommendedName>
        <fullName evidence="8">Major facilitator superfamily (MFS) profile domain-containing protein</fullName>
    </recommendedName>
</protein>
<feature type="transmembrane region" description="Helical" evidence="7">
    <location>
        <begin position="340"/>
        <end position="360"/>
    </location>
</feature>
<feature type="transmembrane region" description="Helical" evidence="7">
    <location>
        <begin position="26"/>
        <end position="54"/>
    </location>
</feature>
<dbReference type="FunFam" id="1.20.1250.20:FF:000423">
    <property type="entry name" value="Putative inorganic phosphate cotransporter-like Protein"/>
    <property type="match status" value="1"/>
</dbReference>
<feature type="transmembrane region" description="Helical" evidence="7">
    <location>
        <begin position="380"/>
        <end position="405"/>
    </location>
</feature>
<evidence type="ECO:0000256" key="2">
    <source>
        <dbReference type="ARBA" id="ARBA00022448"/>
    </source>
</evidence>
<proteinExistence type="predicted"/>
<dbReference type="CDD" id="cd17318">
    <property type="entry name" value="MFS_SLC17"/>
    <property type="match status" value="1"/>
</dbReference>
<keyword evidence="3 7" id="KW-0812">Transmembrane</keyword>
<dbReference type="SUPFAM" id="SSF103473">
    <property type="entry name" value="MFS general substrate transporter"/>
    <property type="match status" value="1"/>
</dbReference>
<evidence type="ECO:0000256" key="1">
    <source>
        <dbReference type="ARBA" id="ARBA00004141"/>
    </source>
</evidence>
<evidence type="ECO:0000256" key="5">
    <source>
        <dbReference type="ARBA" id="ARBA00022989"/>
    </source>
</evidence>
<feature type="transmembrane region" description="Helical" evidence="7">
    <location>
        <begin position="127"/>
        <end position="150"/>
    </location>
</feature>
<evidence type="ECO:0000256" key="7">
    <source>
        <dbReference type="SAM" id="Phobius"/>
    </source>
</evidence>
<dbReference type="InterPro" id="IPR020846">
    <property type="entry name" value="MFS_dom"/>
</dbReference>
<keyword evidence="4" id="KW-0769">Symport</keyword>
<reference evidence="9" key="1">
    <citation type="submission" date="2020-11" db="EMBL/GenBank/DDBJ databases">
        <authorList>
            <person name="Tran Van P."/>
        </authorList>
    </citation>
    <scope>NUCLEOTIDE SEQUENCE</scope>
</reference>
<comment type="subcellular location">
    <subcellularLocation>
        <location evidence="1">Membrane</location>
        <topology evidence="1">Multi-pass membrane protein</topology>
    </subcellularLocation>
</comment>
<dbReference type="FunFam" id="1.20.1250.20:FF:000003">
    <property type="entry name" value="Solute carrier family 17 member 3"/>
    <property type="match status" value="1"/>
</dbReference>
<feature type="domain" description="Major facilitator superfamily (MFS) profile" evidence="8">
    <location>
        <begin position="21"/>
        <end position="481"/>
    </location>
</feature>
<feature type="transmembrane region" description="Helical" evidence="7">
    <location>
        <begin position="202"/>
        <end position="223"/>
    </location>
</feature>
<evidence type="ECO:0000313" key="9">
    <source>
        <dbReference type="EMBL" id="CAD7199690.1"/>
    </source>
</evidence>
<feature type="transmembrane region" description="Helical" evidence="7">
    <location>
        <begin position="235"/>
        <end position="255"/>
    </location>
</feature>
<organism evidence="9">
    <name type="scientific">Timema douglasi</name>
    <name type="common">Walking stick</name>
    <dbReference type="NCBI Taxonomy" id="61478"/>
    <lineage>
        <taxon>Eukaryota</taxon>
        <taxon>Metazoa</taxon>
        <taxon>Ecdysozoa</taxon>
        <taxon>Arthropoda</taxon>
        <taxon>Hexapoda</taxon>
        <taxon>Insecta</taxon>
        <taxon>Pterygota</taxon>
        <taxon>Neoptera</taxon>
        <taxon>Polyneoptera</taxon>
        <taxon>Phasmatodea</taxon>
        <taxon>Timematodea</taxon>
        <taxon>Timematoidea</taxon>
        <taxon>Timematidae</taxon>
        <taxon>Timema</taxon>
    </lineage>
</organism>